<dbReference type="PANTHER" id="PTHR21499">
    <property type="entry name" value="ASPARTATE KINASE"/>
    <property type="match status" value="1"/>
</dbReference>
<keyword evidence="8" id="KW-0028">Amino-acid biosynthesis</keyword>
<dbReference type="PANTHER" id="PTHR21499:SF59">
    <property type="entry name" value="ASPARTOKINASE"/>
    <property type="match status" value="1"/>
</dbReference>
<comment type="pathway">
    <text evidence="8">Amino-acid biosynthesis; L-methionine biosynthesis via de novo pathway; L-homoserine from L-aspartate: step 1/3.</text>
</comment>
<dbReference type="GO" id="GO:0009090">
    <property type="term" value="P:homoserine biosynthetic process"/>
    <property type="evidence" value="ECO:0007669"/>
    <property type="project" value="TreeGrafter"/>
</dbReference>
<dbReference type="UniPathway" id="UPA00051">
    <property type="reaction ID" value="UER00462"/>
</dbReference>
<comment type="catalytic activity">
    <reaction evidence="7">
        <text>L-aspartate + ATP = 4-phospho-L-aspartate + ADP</text>
        <dbReference type="Rhea" id="RHEA:23776"/>
        <dbReference type="ChEBI" id="CHEBI:29991"/>
        <dbReference type="ChEBI" id="CHEBI:30616"/>
        <dbReference type="ChEBI" id="CHEBI:57535"/>
        <dbReference type="ChEBI" id="CHEBI:456216"/>
        <dbReference type="EC" id="2.7.2.4"/>
    </reaction>
</comment>
<dbReference type="Proteomes" id="UP000199041">
    <property type="component" value="Unassembled WGS sequence"/>
</dbReference>
<gene>
    <name evidence="10" type="ORF">SAMN05192529_108104</name>
</gene>
<evidence type="ECO:0000256" key="8">
    <source>
        <dbReference type="RuleBase" id="RU004249"/>
    </source>
</evidence>
<dbReference type="EC" id="2.7.2.4" evidence="7"/>
<reference evidence="10 11" key="1">
    <citation type="submission" date="2016-10" db="EMBL/GenBank/DDBJ databases">
        <authorList>
            <person name="de Groot N.N."/>
        </authorList>
    </citation>
    <scope>NUCLEOTIDE SEQUENCE [LARGE SCALE GENOMIC DNA]</scope>
    <source>
        <strain evidence="10 11">Vu-144</strain>
    </source>
</reference>
<keyword evidence="6" id="KW-0067">ATP-binding</keyword>
<dbReference type="UniPathway" id="UPA00034">
    <property type="reaction ID" value="UER00015"/>
</dbReference>
<dbReference type="InterPro" id="IPR001341">
    <property type="entry name" value="Asp_kinase"/>
</dbReference>
<dbReference type="Pfam" id="PF00696">
    <property type="entry name" value="AA_kinase"/>
    <property type="match status" value="1"/>
</dbReference>
<protein>
    <recommendedName>
        <fullName evidence="7">Aspartokinase</fullName>
        <ecNumber evidence="7">2.7.2.4</ecNumber>
    </recommendedName>
</protein>
<comment type="similarity">
    <text evidence="2 7">Belongs to the aspartokinase family.</text>
</comment>
<evidence type="ECO:0000256" key="6">
    <source>
        <dbReference type="ARBA" id="ARBA00022840"/>
    </source>
</evidence>
<name>A0A1H3YII8_9BACT</name>
<sequence length="420" mass="48123">MRVYKFGGASVQDVDHVKHVGKILEQSGEEKTLIIISAMGKTTNALETVAEAFFEGRKEDALRLFADIRKQHLTLAKYLLVLEFNPCIAQLADFFTEVEWLLHDKPVREFSYYYDQIVSVGELMSTCIISYFLKEFKIPNHWLDVRDVLRTDNHFQEGVVDWDFTTQATQTALLPLFESNNFVLTQGFIGSTDQCENTTLGREGSDFSAAIFANILNATSLTIWKDVEGIMNADPKQFPEAVYLPQLSYREVIEMAYYGAQVIHPKTIKPLQNKSIPLYVKCFLDTGLPGTVINQHTTTGLPPILIHKHHQALIHLRTLDFSFMEEKPMSRLYKIFRELKIKPSLIHTGAITLQVAIDDHSDKIEQFATKASEIFDVQVQKDLNLFTIRHFTEEARARYLTGKQPVLYQQNEAHLQVLYK</sequence>
<evidence type="ECO:0000256" key="1">
    <source>
        <dbReference type="ARBA" id="ARBA00004766"/>
    </source>
</evidence>
<evidence type="ECO:0000256" key="7">
    <source>
        <dbReference type="RuleBase" id="RU003448"/>
    </source>
</evidence>
<evidence type="ECO:0000259" key="9">
    <source>
        <dbReference type="Pfam" id="PF00696"/>
    </source>
</evidence>
<dbReference type="SUPFAM" id="SSF53633">
    <property type="entry name" value="Carbamate kinase-like"/>
    <property type="match status" value="1"/>
</dbReference>
<evidence type="ECO:0000313" key="10">
    <source>
        <dbReference type="EMBL" id="SEA11345.1"/>
    </source>
</evidence>
<evidence type="ECO:0000256" key="2">
    <source>
        <dbReference type="ARBA" id="ARBA00010122"/>
    </source>
</evidence>
<evidence type="ECO:0000256" key="3">
    <source>
        <dbReference type="ARBA" id="ARBA00022679"/>
    </source>
</evidence>
<dbReference type="GO" id="GO:0009088">
    <property type="term" value="P:threonine biosynthetic process"/>
    <property type="evidence" value="ECO:0007669"/>
    <property type="project" value="UniProtKB-UniPathway"/>
</dbReference>
<dbReference type="AlphaFoldDB" id="A0A1H3YII8"/>
<dbReference type="InterPro" id="IPR001048">
    <property type="entry name" value="Asp/Glu/Uridylate_kinase"/>
</dbReference>
<dbReference type="OrthoDB" id="9799110at2"/>
<comment type="pathway">
    <text evidence="1 8">Amino-acid biosynthesis; L-lysine biosynthesis via DAP pathway; (S)-tetrahydrodipicolinate from L-aspartate: step 1/4.</text>
</comment>
<dbReference type="InterPro" id="IPR042199">
    <property type="entry name" value="AsparK_Bifunc_asparK/hSer_DH"/>
</dbReference>
<dbReference type="EMBL" id="FNQY01000008">
    <property type="protein sequence ID" value="SEA11345.1"/>
    <property type="molecule type" value="Genomic_DNA"/>
</dbReference>
<keyword evidence="3 7" id="KW-0808">Transferase</keyword>
<keyword evidence="5 7" id="KW-0418">Kinase</keyword>
<feature type="domain" description="Aspartate/glutamate/uridylate kinase" evidence="9">
    <location>
        <begin position="2"/>
        <end position="281"/>
    </location>
</feature>
<keyword evidence="11" id="KW-1185">Reference proteome</keyword>
<evidence type="ECO:0000256" key="4">
    <source>
        <dbReference type="ARBA" id="ARBA00022741"/>
    </source>
</evidence>
<dbReference type="InterPro" id="IPR036393">
    <property type="entry name" value="AceGlu_kinase-like_sf"/>
</dbReference>
<dbReference type="GO" id="GO:0004072">
    <property type="term" value="F:aspartate kinase activity"/>
    <property type="evidence" value="ECO:0007669"/>
    <property type="project" value="UniProtKB-EC"/>
</dbReference>
<dbReference type="Gene3D" id="3.40.1160.10">
    <property type="entry name" value="Acetylglutamate kinase-like"/>
    <property type="match status" value="1"/>
</dbReference>
<dbReference type="GO" id="GO:0005829">
    <property type="term" value="C:cytosol"/>
    <property type="evidence" value="ECO:0007669"/>
    <property type="project" value="TreeGrafter"/>
</dbReference>
<accession>A0A1H3YII8</accession>
<evidence type="ECO:0000313" key="11">
    <source>
        <dbReference type="Proteomes" id="UP000199041"/>
    </source>
</evidence>
<dbReference type="STRING" id="551991.SAMN05192529_108104"/>
<comment type="pathway">
    <text evidence="8">Amino-acid biosynthesis; L-threonine biosynthesis; L-threonine from L-aspartate: step 1/5.</text>
</comment>
<dbReference type="GO" id="GO:0009089">
    <property type="term" value="P:lysine biosynthetic process via diaminopimelate"/>
    <property type="evidence" value="ECO:0007669"/>
    <property type="project" value="UniProtKB-UniPathway"/>
</dbReference>
<evidence type="ECO:0000256" key="5">
    <source>
        <dbReference type="ARBA" id="ARBA00022777"/>
    </source>
</evidence>
<dbReference type="GO" id="GO:0005524">
    <property type="term" value="F:ATP binding"/>
    <property type="evidence" value="ECO:0007669"/>
    <property type="project" value="UniProtKB-KW"/>
</dbReference>
<dbReference type="UniPathway" id="UPA00050">
    <property type="reaction ID" value="UER00461"/>
</dbReference>
<proteinExistence type="inferred from homology"/>
<dbReference type="NCBIfam" id="TIGR00657">
    <property type="entry name" value="asp_kinases"/>
    <property type="match status" value="1"/>
</dbReference>
<organism evidence="10 11">
    <name type="scientific">Arachidicoccus rhizosphaerae</name>
    <dbReference type="NCBI Taxonomy" id="551991"/>
    <lineage>
        <taxon>Bacteria</taxon>
        <taxon>Pseudomonadati</taxon>
        <taxon>Bacteroidota</taxon>
        <taxon>Chitinophagia</taxon>
        <taxon>Chitinophagales</taxon>
        <taxon>Chitinophagaceae</taxon>
        <taxon>Arachidicoccus</taxon>
    </lineage>
</organism>
<dbReference type="RefSeq" id="WP_091396688.1">
    <property type="nucleotide sequence ID" value="NZ_FNQY01000008.1"/>
</dbReference>
<dbReference type="Gene3D" id="1.20.120.1320">
    <property type="entry name" value="Aspartokinase, catalytic domain"/>
    <property type="match status" value="1"/>
</dbReference>
<keyword evidence="4" id="KW-0547">Nucleotide-binding</keyword>